<dbReference type="InterPro" id="IPR008928">
    <property type="entry name" value="6-hairpin_glycosidase_sf"/>
</dbReference>
<proteinExistence type="inferred from homology"/>
<dbReference type="GO" id="GO:0052757">
    <property type="term" value="F:chondroitin hydrolase activity"/>
    <property type="evidence" value="ECO:0007669"/>
    <property type="project" value="TreeGrafter"/>
</dbReference>
<keyword evidence="1 3" id="KW-0378">Hydrolase</keyword>
<dbReference type="GO" id="GO:0000272">
    <property type="term" value="P:polysaccharide catabolic process"/>
    <property type="evidence" value="ECO:0007669"/>
    <property type="project" value="TreeGrafter"/>
</dbReference>
<dbReference type="PANTHER" id="PTHR36845:SF1">
    <property type="entry name" value="HYDROLASE, PUTATIVE (AFU_ORTHOLOGUE AFUA_7G05090)-RELATED"/>
    <property type="match status" value="1"/>
</dbReference>
<name>A0A0B6WZH9_9BACT</name>
<dbReference type="Gene3D" id="1.50.10.10">
    <property type="match status" value="1"/>
</dbReference>
<evidence type="ECO:0000256" key="1">
    <source>
        <dbReference type="ARBA" id="ARBA00022801"/>
    </source>
</evidence>
<protein>
    <submittedName>
        <fullName evidence="3">Predicted unsaturated glucuronyl hydrolase</fullName>
    </submittedName>
</protein>
<keyword evidence="4" id="KW-1185">Reference proteome</keyword>
<comment type="similarity">
    <text evidence="2">Belongs to the glycosyl hydrolase 88 family.</text>
</comment>
<evidence type="ECO:0000256" key="2">
    <source>
        <dbReference type="ARBA" id="ARBA00038358"/>
    </source>
</evidence>
<dbReference type="AlphaFoldDB" id="A0A0B6WZH9"/>
<dbReference type="PANTHER" id="PTHR36845">
    <property type="entry name" value="HYDROLASE, PUTATIVE (AFU_ORTHOLOGUE AFUA_7G05090)-RELATED"/>
    <property type="match status" value="1"/>
</dbReference>
<dbReference type="Proteomes" id="UP000031518">
    <property type="component" value="Unassembled WGS sequence"/>
</dbReference>
<dbReference type="InterPro" id="IPR052369">
    <property type="entry name" value="UG_Glycosaminoglycan_Hydrolase"/>
</dbReference>
<dbReference type="OrthoDB" id="428577at2"/>
<dbReference type="SUPFAM" id="SSF48208">
    <property type="entry name" value="Six-hairpin glycosidases"/>
    <property type="match status" value="1"/>
</dbReference>
<sequence>MAVGWRDRIFRLGSKFAKSMRRKTHLLFGSLVFCALAAPFVGAVSHVKIIKLAVANQTDREREHENIVIEVAALKRIAPDFNAGAFVITTSDAATLEEDARTLQTIELPSQADDLDGDGKADEIAFQIPLKAQQTRIVNIAYGDQATIARLRSDYPKRVHAKFTAKYEGIGWESELVAWRLYFDQRNAIDLFGKRRPGLYLETFGAPDYDYHAEAPFGRDIYKIGDALGIGAVGALVDGQAVKVSDVVERRWRIISAGPVRAIVELDYKGWRVGDRRIDLTSRITQWAGERWFEHRIVARNVAGIQLVAGLPLKEGVAKFEETVAQARVIATWGHQVLRPGAEATESLPDQSLGLALIAPQSGAKALADSANYLLPLELEGGSARWYVVAAWDQEETERMEVRAEDAAHRNGTGTLVLPARAIRTQDEFARYVRALGARLSQPATWRLLSEAAAPQSAPPDTLNPARKRSYREAIELMRQAVDRAAQRWEPIIAAAPIGKMTANGGGQGFFTEGDNWTGEWRRQDGYFWTGGFWTGLLWKFYDWTRDERYRRWAELWNARLLGREMIQNHDVGFLNFYSSALAYGLTKDPKYRAGALRAAERLKQLYNPTTELVAAWEVGGDDTIIDTMMNLQIWWWASRETGDPEWRELGLKHALRSAQWLVRPDGSVIQSVHYNPGDGRQEFNSHGIRVQVANAARPGEWVFNHTHQGFAADTSWSRGTAWGLYGFTVAYAETRDARLLATAERIAAFVLDRLPEDGVPWYDFYDEGVHFRNRDTSAAALIAGALLRLSELTGDRERAARYRHEGERIVQSLIDRYLTPVSADDRTPPGVLRHGSSTRPHDGRLIYGDYYLLEALLWLEGHR</sequence>
<dbReference type="EMBL" id="CBXV010000008">
    <property type="protein sequence ID" value="CDM66673.1"/>
    <property type="molecule type" value="Genomic_DNA"/>
</dbReference>
<gene>
    <name evidence="3" type="ORF">PYK22_02706</name>
</gene>
<organism evidence="3 4">
    <name type="scientific">Pyrinomonas methylaliphatogenes</name>
    <dbReference type="NCBI Taxonomy" id="454194"/>
    <lineage>
        <taxon>Bacteria</taxon>
        <taxon>Pseudomonadati</taxon>
        <taxon>Acidobacteriota</taxon>
        <taxon>Blastocatellia</taxon>
        <taxon>Blastocatellales</taxon>
        <taxon>Pyrinomonadaceae</taxon>
        <taxon>Pyrinomonas</taxon>
    </lineage>
</organism>
<dbReference type="InterPro" id="IPR032342">
    <property type="entry name" value="DUF4861"/>
</dbReference>
<evidence type="ECO:0000313" key="4">
    <source>
        <dbReference type="Proteomes" id="UP000031518"/>
    </source>
</evidence>
<dbReference type="InterPro" id="IPR012341">
    <property type="entry name" value="6hp_glycosidase-like_sf"/>
</dbReference>
<reference evidence="3 4" key="2">
    <citation type="submission" date="2015-01" db="EMBL/GenBank/DDBJ databases">
        <title>Complete genome sequence of Pyrinomonas methylaliphatogenes type strain K22T.</title>
        <authorList>
            <person name="Lee K.C.Y."/>
            <person name="Power J.F."/>
            <person name="Dunfield P.F."/>
            <person name="Morgan X.C."/>
            <person name="Huttenhower C."/>
            <person name="Stott M.B."/>
        </authorList>
    </citation>
    <scope>NUCLEOTIDE SEQUENCE [LARGE SCALE GENOMIC DNA]</scope>
    <source>
        <strain evidence="3 4">K22</strain>
    </source>
</reference>
<dbReference type="STRING" id="454194.PYK22_02706"/>
<accession>A0A0B6WZH9</accession>
<evidence type="ECO:0000313" key="3">
    <source>
        <dbReference type="EMBL" id="CDM66673.1"/>
    </source>
</evidence>
<reference evidence="3 4" key="1">
    <citation type="submission" date="2013-12" db="EMBL/GenBank/DDBJ databases">
        <authorList>
            <person name="Stott M."/>
        </authorList>
    </citation>
    <scope>NUCLEOTIDE SEQUENCE [LARGE SCALE GENOMIC DNA]</scope>
    <source>
        <strain evidence="3 4">K22</strain>
    </source>
</reference>
<dbReference type="Pfam" id="PF16153">
    <property type="entry name" value="DUF4861"/>
    <property type="match status" value="1"/>
</dbReference>